<dbReference type="GeneID" id="85326014"/>
<organism evidence="1 2">
    <name type="scientific">Lasiosphaeria miniovina</name>
    <dbReference type="NCBI Taxonomy" id="1954250"/>
    <lineage>
        <taxon>Eukaryota</taxon>
        <taxon>Fungi</taxon>
        <taxon>Dikarya</taxon>
        <taxon>Ascomycota</taxon>
        <taxon>Pezizomycotina</taxon>
        <taxon>Sordariomycetes</taxon>
        <taxon>Sordariomycetidae</taxon>
        <taxon>Sordariales</taxon>
        <taxon>Lasiosphaeriaceae</taxon>
        <taxon>Lasiosphaeria</taxon>
    </lineage>
</organism>
<proteinExistence type="predicted"/>
<evidence type="ECO:0000313" key="1">
    <source>
        <dbReference type="EMBL" id="KAK0706001.1"/>
    </source>
</evidence>
<evidence type="ECO:0000313" key="2">
    <source>
        <dbReference type="Proteomes" id="UP001172101"/>
    </source>
</evidence>
<reference evidence="1" key="1">
    <citation type="submission" date="2023-06" db="EMBL/GenBank/DDBJ databases">
        <title>Genome-scale phylogeny and comparative genomics of the fungal order Sordariales.</title>
        <authorList>
            <consortium name="Lawrence Berkeley National Laboratory"/>
            <person name="Hensen N."/>
            <person name="Bonometti L."/>
            <person name="Westerberg I."/>
            <person name="Brannstrom I.O."/>
            <person name="Guillou S."/>
            <person name="Cros-Aarteil S."/>
            <person name="Calhoun S."/>
            <person name="Haridas S."/>
            <person name="Kuo A."/>
            <person name="Mondo S."/>
            <person name="Pangilinan J."/>
            <person name="Riley R."/>
            <person name="LaButti K."/>
            <person name="Andreopoulos B."/>
            <person name="Lipzen A."/>
            <person name="Chen C."/>
            <person name="Yanf M."/>
            <person name="Daum C."/>
            <person name="Ng V."/>
            <person name="Clum A."/>
            <person name="Steindorff A."/>
            <person name="Ohm R."/>
            <person name="Martin F."/>
            <person name="Silar P."/>
            <person name="Natvig D."/>
            <person name="Lalanne C."/>
            <person name="Gautier V."/>
            <person name="Ament-velasquez S.L."/>
            <person name="Kruys A."/>
            <person name="Hutchinson M.I."/>
            <person name="Powell A.J."/>
            <person name="Barry K."/>
            <person name="Miller A.N."/>
            <person name="Grigoriev I.V."/>
            <person name="Debuchy R."/>
            <person name="Gladieux P."/>
            <person name="Thoren M.H."/>
            <person name="Johannesson H."/>
        </authorList>
    </citation>
    <scope>NUCLEOTIDE SEQUENCE</scope>
    <source>
        <strain evidence="1">SMH2392-1A</strain>
    </source>
</reference>
<protein>
    <submittedName>
        <fullName evidence="1">Uncharacterized protein</fullName>
    </submittedName>
</protein>
<accession>A0AA39ZYH4</accession>
<dbReference type="AlphaFoldDB" id="A0AA39ZYH4"/>
<gene>
    <name evidence="1" type="ORF">B0T26DRAFT_725186</name>
</gene>
<dbReference type="RefSeq" id="XP_060291095.1">
    <property type="nucleotide sequence ID" value="XM_060442744.1"/>
</dbReference>
<name>A0AA39ZYH4_9PEZI</name>
<comment type="caution">
    <text evidence="1">The sequence shown here is derived from an EMBL/GenBank/DDBJ whole genome shotgun (WGS) entry which is preliminary data.</text>
</comment>
<sequence length="99" mass="12067">MAAASSQQITLRLFRFLSLPPEVRNMIYEYYLAPRKWVAFDKIRSLPEYLQTDIQHIERLPDLMRTYKQLYREMRTQVHHELLGARRWKSGREPFERPS</sequence>
<dbReference type="EMBL" id="JAUIRO010000007">
    <property type="protein sequence ID" value="KAK0706001.1"/>
    <property type="molecule type" value="Genomic_DNA"/>
</dbReference>
<dbReference type="Proteomes" id="UP001172101">
    <property type="component" value="Unassembled WGS sequence"/>
</dbReference>
<keyword evidence="2" id="KW-1185">Reference proteome</keyword>